<reference evidence="2" key="1">
    <citation type="submission" date="2021-02" db="EMBL/GenBank/DDBJ databases">
        <authorList>
            <person name="Dougan E. K."/>
            <person name="Rhodes N."/>
            <person name="Thang M."/>
            <person name="Chan C."/>
        </authorList>
    </citation>
    <scope>NUCLEOTIDE SEQUENCE</scope>
</reference>
<dbReference type="AlphaFoldDB" id="A0A812ZKV6"/>
<accession>A0A812ZKV6</accession>
<evidence type="ECO:0000256" key="1">
    <source>
        <dbReference type="SAM" id="MobiDB-lite"/>
    </source>
</evidence>
<protein>
    <submittedName>
        <fullName evidence="2">Uncharacterized protein</fullName>
    </submittedName>
</protein>
<evidence type="ECO:0000313" key="3">
    <source>
        <dbReference type="Proteomes" id="UP000601435"/>
    </source>
</evidence>
<feature type="compositionally biased region" description="Low complexity" evidence="1">
    <location>
        <begin position="420"/>
        <end position="434"/>
    </location>
</feature>
<keyword evidence="3" id="KW-1185">Reference proteome</keyword>
<gene>
    <name evidence="2" type="ORF">SNEC2469_LOCUS24831</name>
</gene>
<proteinExistence type="predicted"/>
<sequence length="591" mass="67139">MMDRMGGRQLRHWIIKPRFEKKLTIDQQQREEGYQFIRDFGPKANNCNQFMEWTDEQIHTPGGKIENWPEGKVKEALHNYMRGRQNAKTLEFWPFTLKSFTPWFLDSVLTKMIPTMRQHSITWLGRTRTGKSFGSKTVLFMQSKFEIDDADRSDLVPSIVTAKNLDFFKAEPLTRFKPGVFDDGMLQKMDSSFLKAFLNPSEEDATVWARYTSAQFDQGAGRHACNNPYARDLDEKLYMDMKKSKVWQAPHNKFIDMIKPSFAAIDEDEDMDAILARTHIILITDCGIYYRVASTSKDPISFIQWDDNEPMDLMTASQKPIFKQYKMQPHVHNYPASYLEDLAWSQTLIRRLLNGEPVPRGHTVLRPTSLFGSSNARTAVASYPALLPEPELRVKIKKEKVDTAFRSLKGGTVVHTINIDSPSPKKSTASSSDSVMPSSKRAKVTDAAVVGAPSNPVFPTLARDADADEEDVIPEVGQAPDEMEQELERLIDEHDGEMDVEECATTKSRNMVTYADWIAFREAVLAADFLNRTEPFWRHKPFVSYQVNDIVQNALLPSGSPSSMESTDGAVHATVTTDVLYAIAKNIQQQP</sequence>
<organism evidence="2 3">
    <name type="scientific">Symbiodinium necroappetens</name>
    <dbReference type="NCBI Taxonomy" id="1628268"/>
    <lineage>
        <taxon>Eukaryota</taxon>
        <taxon>Sar</taxon>
        <taxon>Alveolata</taxon>
        <taxon>Dinophyceae</taxon>
        <taxon>Suessiales</taxon>
        <taxon>Symbiodiniaceae</taxon>
        <taxon>Symbiodinium</taxon>
    </lineage>
</organism>
<dbReference type="EMBL" id="CAJNJA010048342">
    <property type="protein sequence ID" value="CAE7830488.1"/>
    <property type="molecule type" value="Genomic_DNA"/>
</dbReference>
<feature type="region of interest" description="Disordered" evidence="1">
    <location>
        <begin position="416"/>
        <end position="440"/>
    </location>
</feature>
<dbReference type="Proteomes" id="UP000601435">
    <property type="component" value="Unassembled WGS sequence"/>
</dbReference>
<evidence type="ECO:0000313" key="2">
    <source>
        <dbReference type="EMBL" id="CAE7830488.1"/>
    </source>
</evidence>
<name>A0A812ZKV6_9DINO</name>
<comment type="caution">
    <text evidence="2">The sequence shown here is derived from an EMBL/GenBank/DDBJ whole genome shotgun (WGS) entry which is preliminary data.</text>
</comment>